<evidence type="ECO:0000256" key="1">
    <source>
        <dbReference type="SAM" id="MobiDB-lite"/>
    </source>
</evidence>
<organism evidence="2 3">
    <name type="scientific">Nicotiana attenuata</name>
    <name type="common">Coyote tobacco</name>
    <dbReference type="NCBI Taxonomy" id="49451"/>
    <lineage>
        <taxon>Eukaryota</taxon>
        <taxon>Viridiplantae</taxon>
        <taxon>Streptophyta</taxon>
        <taxon>Embryophyta</taxon>
        <taxon>Tracheophyta</taxon>
        <taxon>Spermatophyta</taxon>
        <taxon>Magnoliopsida</taxon>
        <taxon>eudicotyledons</taxon>
        <taxon>Gunneridae</taxon>
        <taxon>Pentapetalae</taxon>
        <taxon>asterids</taxon>
        <taxon>lamiids</taxon>
        <taxon>Solanales</taxon>
        <taxon>Solanaceae</taxon>
        <taxon>Nicotianoideae</taxon>
        <taxon>Nicotianeae</taxon>
        <taxon>Nicotiana</taxon>
    </lineage>
</organism>
<protein>
    <submittedName>
        <fullName evidence="2">Uncharacterized protein</fullName>
    </submittedName>
</protein>
<evidence type="ECO:0000313" key="3">
    <source>
        <dbReference type="Proteomes" id="UP000187609"/>
    </source>
</evidence>
<dbReference type="Gramene" id="OIT20014">
    <property type="protein sequence ID" value="OIT20014"/>
    <property type="gene ID" value="A4A49_65925"/>
</dbReference>
<dbReference type="AlphaFoldDB" id="A0A1J6JS44"/>
<proteinExistence type="predicted"/>
<evidence type="ECO:0000313" key="2">
    <source>
        <dbReference type="EMBL" id="OIT20014.1"/>
    </source>
</evidence>
<reference evidence="2" key="1">
    <citation type="submission" date="2016-11" db="EMBL/GenBank/DDBJ databases">
        <title>The genome of Nicotiana attenuata.</title>
        <authorList>
            <person name="Xu S."/>
            <person name="Brockmoeller T."/>
            <person name="Gaquerel E."/>
            <person name="Navarro A."/>
            <person name="Kuhl H."/>
            <person name="Gase K."/>
            <person name="Ling Z."/>
            <person name="Zhou W."/>
            <person name="Kreitzer C."/>
            <person name="Stanke M."/>
            <person name="Tang H."/>
            <person name="Lyons E."/>
            <person name="Pandey P."/>
            <person name="Pandey S.P."/>
            <person name="Timmermann B."/>
            <person name="Baldwin I.T."/>
        </authorList>
    </citation>
    <scope>NUCLEOTIDE SEQUENCE [LARGE SCALE GENOMIC DNA]</scope>
    <source>
        <strain evidence="2">UT</strain>
    </source>
</reference>
<name>A0A1J6JS44_NICAT</name>
<dbReference type="PANTHER" id="PTHR34222:SF82">
    <property type="entry name" value="CCHC-TYPE DOMAIN-CONTAINING PROTEIN"/>
    <property type="match status" value="1"/>
</dbReference>
<dbReference type="EMBL" id="MJEQ01005869">
    <property type="protein sequence ID" value="OIT20014.1"/>
    <property type="molecule type" value="Genomic_DNA"/>
</dbReference>
<sequence>MKGHKKENCYKLVGYPPNNKFNKRRTFDKGNSGGSKGPTSNNVSCIEESEGTSSVGSSLGSSNIPFFTLEQYHQLLKVIDKEPATTDARVNMAGIADLLNSYFSVGSETNSWVIDTGASNNMVSSLDILT</sequence>
<comment type="caution">
    <text evidence="2">The sequence shown here is derived from an EMBL/GenBank/DDBJ whole genome shotgun (WGS) entry which is preliminary data.</text>
</comment>
<feature type="non-terminal residue" evidence="2">
    <location>
        <position position="130"/>
    </location>
</feature>
<feature type="region of interest" description="Disordered" evidence="1">
    <location>
        <begin position="20"/>
        <end position="58"/>
    </location>
</feature>
<dbReference type="Proteomes" id="UP000187609">
    <property type="component" value="Unassembled WGS sequence"/>
</dbReference>
<dbReference type="PANTHER" id="PTHR34222">
    <property type="entry name" value="GAG_PRE-INTEGRS DOMAIN-CONTAINING PROTEIN"/>
    <property type="match status" value="1"/>
</dbReference>
<gene>
    <name evidence="2" type="ORF">A4A49_65925</name>
</gene>
<keyword evidence="3" id="KW-1185">Reference proteome</keyword>
<accession>A0A1J6JS44</accession>